<dbReference type="EMBL" id="CP049057">
    <property type="protein sequence ID" value="QIE58404.1"/>
    <property type="molecule type" value="Genomic_DNA"/>
</dbReference>
<dbReference type="KEGG" id="mgel:G5B37_02135"/>
<evidence type="ECO:0000313" key="3">
    <source>
        <dbReference type="Proteomes" id="UP000505306"/>
    </source>
</evidence>
<dbReference type="RefSeq" id="WP_164678410.1">
    <property type="nucleotide sequence ID" value="NZ_CP049057.1"/>
</dbReference>
<feature type="domain" description="SnoaL-like" evidence="1">
    <location>
        <begin position="24"/>
        <end position="105"/>
    </location>
</feature>
<accession>A0A6G6GIR1</accession>
<sequence>MKNFKEVFDIWSESWAITERTKRDELLKTILADDFRYTDPLIELSGLNEVSDYIAEFHKLSPGITFAQANVVSHHNKNLVKWNTLNENKEVIDGGASFVLVENNKLKDITGFFEVDNYSDQ</sequence>
<evidence type="ECO:0000313" key="2">
    <source>
        <dbReference type="EMBL" id="QIE58404.1"/>
    </source>
</evidence>
<protein>
    <submittedName>
        <fullName evidence="2">Nuclear transport factor 2 family protein</fullName>
    </submittedName>
</protein>
<organism evidence="2 3">
    <name type="scientific">Rasiella rasia</name>
    <dbReference type="NCBI Taxonomy" id="2744027"/>
    <lineage>
        <taxon>Bacteria</taxon>
        <taxon>Pseudomonadati</taxon>
        <taxon>Bacteroidota</taxon>
        <taxon>Flavobacteriia</taxon>
        <taxon>Flavobacteriales</taxon>
        <taxon>Flavobacteriaceae</taxon>
        <taxon>Rasiella</taxon>
    </lineage>
</organism>
<evidence type="ECO:0000259" key="1">
    <source>
        <dbReference type="Pfam" id="PF12680"/>
    </source>
</evidence>
<name>A0A6G6GIR1_9FLAO</name>
<proteinExistence type="predicted"/>
<reference evidence="2 3" key="1">
    <citation type="submission" date="2020-02" db="EMBL/GenBank/DDBJ databases">
        <title>Complete genome sequence of Flavobacteriaceae bacterium.</title>
        <authorList>
            <person name="Kim S.-J."/>
            <person name="Kim Y.-S."/>
            <person name="Kim K.-H."/>
        </authorList>
    </citation>
    <scope>NUCLEOTIDE SEQUENCE [LARGE SCALE GENOMIC DNA]</scope>
    <source>
        <strain evidence="2 3">RR4-40</strain>
    </source>
</reference>
<dbReference type="Gene3D" id="3.10.450.50">
    <property type="match status" value="1"/>
</dbReference>
<dbReference type="InterPro" id="IPR037401">
    <property type="entry name" value="SnoaL-like"/>
</dbReference>
<dbReference type="Pfam" id="PF12680">
    <property type="entry name" value="SnoaL_2"/>
    <property type="match status" value="1"/>
</dbReference>
<dbReference type="AlphaFoldDB" id="A0A6G6GIR1"/>
<dbReference type="Proteomes" id="UP000505306">
    <property type="component" value="Chromosome"/>
</dbReference>
<dbReference type="InterPro" id="IPR032710">
    <property type="entry name" value="NTF2-like_dom_sf"/>
</dbReference>
<dbReference type="SUPFAM" id="SSF54427">
    <property type="entry name" value="NTF2-like"/>
    <property type="match status" value="1"/>
</dbReference>
<gene>
    <name evidence="2" type="ORF">G5B37_02135</name>
</gene>
<keyword evidence="3" id="KW-1185">Reference proteome</keyword>